<protein>
    <submittedName>
        <fullName evidence="2">Uncharacterized protein</fullName>
    </submittedName>
</protein>
<reference evidence="2 3" key="1">
    <citation type="journal article" date="2014" name="Genome Announc.">
        <title>Genome Sequence of the Microsporidian Species Nematocida sp1 Strain ERTm6 (ATCC PRA-372).</title>
        <authorList>
            <person name="Bakowski M.A."/>
            <person name="Priest M."/>
            <person name="Young S."/>
            <person name="Cuomo C.A."/>
            <person name="Troemel E.R."/>
        </authorList>
    </citation>
    <scope>NUCLEOTIDE SEQUENCE [LARGE SCALE GENOMIC DNA]</scope>
    <source>
        <strain evidence="2 3">ERTm6</strain>
    </source>
</reference>
<keyword evidence="1" id="KW-0732">Signal</keyword>
<evidence type="ECO:0000313" key="3">
    <source>
        <dbReference type="Proteomes" id="UP000054524"/>
    </source>
</evidence>
<proteinExistence type="predicted"/>
<dbReference type="HOGENOM" id="CLU_395389_0_0_1"/>
<dbReference type="GeneID" id="77675653"/>
<dbReference type="Proteomes" id="UP000054524">
    <property type="component" value="Unassembled WGS sequence"/>
</dbReference>
<feature type="chain" id="PRO_5001807970" evidence="1">
    <location>
        <begin position="24"/>
        <end position="697"/>
    </location>
</feature>
<keyword evidence="3" id="KW-1185">Reference proteome</keyword>
<name>A0A086J313_NEMA1</name>
<evidence type="ECO:0000313" key="2">
    <source>
        <dbReference type="EMBL" id="KFG26531.1"/>
    </source>
</evidence>
<comment type="caution">
    <text evidence="2">The sequence shown here is derived from an EMBL/GenBank/DDBJ whole genome shotgun (WGS) entry which is preliminary data.</text>
</comment>
<evidence type="ECO:0000256" key="1">
    <source>
        <dbReference type="SAM" id="SignalP"/>
    </source>
</evidence>
<sequence length="697" mass="80832">MNINAFMEFGLLVFSALANLANPIAIESTQLKCTENEDRIASMLEDIQSEIENANTLFLPITVEQASVLYQDNSQYIDPRDQFNLLRLRQMRKKNTMYECNRNLKTFNIFSQDIGNQRNMQVPTKKDIVQICSTIHDQSPRFLLTAKKFINEIYRSEIENKGAKFPDLKFMWHPPDERLSKMVGLASISIEHMRNEPSSIHRVVMNIFPDKICDGSMNEPLSNPPRSLNISSDLEMHPFKIVGGDALNIARFKYMLELKVDQNLGIEFLKTQLGLFPEYKDLYNKPFSKIETFNQTMETEYKSVNNRYTDITREIDNLLSYSDRNNPVSFKEYIDLVEKSITLQIDILNNLLYSSSYSALRNHITKEYITEIYKIGFFNDISDSQIRSMIKSMRGIVNSFTREETINTESLSNIIDLNLSFLGKDLQISYHPRTFSSEKYAKHLLKLTWARFMEIEADSASRRAQNRDILKDLQFKKYIKHNNPLNNHRVHSNSIYELRNTIQDTLSFMIKGEYTFMKQILTQLYLIVSEIDLINDELDSIDEFRDCFSQGHGRADAVINPGVVNNLLSKLHVRNKITMAFLSVLQMQRKTYKDNSILSQKDTSMDFYSLFNVDKVKDSHSMLDITRIERKVKSALFYRMPSPTPVTSAGIDNVPLSCKEVANINKNNMHIPLGEYNEYLNESKSKLSSSNTKRKNN</sequence>
<dbReference type="RefSeq" id="XP_052905086.1">
    <property type="nucleotide sequence ID" value="XM_053048326.1"/>
</dbReference>
<feature type="signal peptide" evidence="1">
    <location>
        <begin position="1"/>
        <end position="23"/>
    </location>
</feature>
<organism evidence="2 3">
    <name type="scientific">Nematocida ausubeli (strain ATCC PRA-371 / ERTm2)</name>
    <name type="common">Nematode killer fungus</name>
    <dbReference type="NCBI Taxonomy" id="1913371"/>
    <lineage>
        <taxon>Eukaryota</taxon>
        <taxon>Fungi</taxon>
        <taxon>Fungi incertae sedis</taxon>
        <taxon>Microsporidia</taxon>
        <taxon>Nematocida</taxon>
    </lineage>
</organism>
<gene>
    <name evidence="2" type="ORF">NESG_00680</name>
</gene>
<dbReference type="EMBL" id="AKIJ01000002">
    <property type="protein sequence ID" value="KFG26531.1"/>
    <property type="molecule type" value="Genomic_DNA"/>
</dbReference>
<accession>A0A086J313</accession>
<dbReference type="AlphaFoldDB" id="A0A086J313"/>